<keyword evidence="1" id="KW-0732">Signal</keyword>
<proteinExistence type="predicted"/>
<feature type="signal peptide" evidence="1">
    <location>
        <begin position="1"/>
        <end position="18"/>
    </location>
</feature>
<protein>
    <submittedName>
        <fullName evidence="2">DNA topoisomerase IV</fullName>
    </submittedName>
</protein>
<comment type="caution">
    <text evidence="2">The sequence shown here is derived from an EMBL/GenBank/DDBJ whole genome shotgun (WGS) entry which is preliminary data.</text>
</comment>
<evidence type="ECO:0000313" key="2">
    <source>
        <dbReference type="EMBL" id="MFD0975598.1"/>
    </source>
</evidence>
<sequence>MRKFLLLLLAALSIVSCYQPERNCADFKTGTFEFESYLNGELVKTRFIRNDTMEIDYFRGNADTSSIRWINECEYLVKNKNPKNRAEEKPIHMKILTTKKNTYTFEYGLVGETQKQKGTAVKVD</sequence>
<gene>
    <name evidence="2" type="ORF">ACFQ1G_02230</name>
</gene>
<dbReference type="EMBL" id="JBHTJP010000032">
    <property type="protein sequence ID" value="MFD0975598.1"/>
    <property type="molecule type" value="Genomic_DNA"/>
</dbReference>
<reference evidence="3" key="1">
    <citation type="journal article" date="2019" name="Int. J. Syst. Evol. Microbiol.">
        <title>The Global Catalogue of Microorganisms (GCM) 10K type strain sequencing project: providing services to taxonomists for standard genome sequencing and annotation.</title>
        <authorList>
            <consortium name="The Broad Institute Genomics Platform"/>
            <consortium name="The Broad Institute Genome Sequencing Center for Infectious Disease"/>
            <person name="Wu L."/>
            <person name="Ma J."/>
        </authorList>
    </citation>
    <scope>NUCLEOTIDE SEQUENCE [LARGE SCALE GENOMIC DNA]</scope>
    <source>
        <strain evidence="3">CCUG 60898</strain>
    </source>
</reference>
<feature type="chain" id="PRO_5047344110" evidence="1">
    <location>
        <begin position="19"/>
        <end position="124"/>
    </location>
</feature>
<accession>A0ABW3ICW6</accession>
<dbReference type="PROSITE" id="PS51257">
    <property type="entry name" value="PROKAR_LIPOPROTEIN"/>
    <property type="match status" value="1"/>
</dbReference>
<name>A0ABW3ICW6_9FLAO</name>
<dbReference type="RefSeq" id="WP_380738437.1">
    <property type="nucleotide sequence ID" value="NZ_JBHTJP010000032.1"/>
</dbReference>
<keyword evidence="3" id="KW-1185">Reference proteome</keyword>
<dbReference type="Proteomes" id="UP001597100">
    <property type="component" value="Unassembled WGS sequence"/>
</dbReference>
<evidence type="ECO:0000313" key="3">
    <source>
        <dbReference type="Proteomes" id="UP001597100"/>
    </source>
</evidence>
<evidence type="ECO:0000256" key="1">
    <source>
        <dbReference type="SAM" id="SignalP"/>
    </source>
</evidence>
<organism evidence="2 3">
    <name type="scientific">Salinimicrobium gaetbulicola</name>
    <dbReference type="NCBI Taxonomy" id="999702"/>
    <lineage>
        <taxon>Bacteria</taxon>
        <taxon>Pseudomonadati</taxon>
        <taxon>Bacteroidota</taxon>
        <taxon>Flavobacteriia</taxon>
        <taxon>Flavobacteriales</taxon>
        <taxon>Flavobacteriaceae</taxon>
        <taxon>Salinimicrobium</taxon>
    </lineage>
</organism>